<accession>A0ACC0INN3</accession>
<sequence length="78" mass="9261">MQTKYECDFHSRGSDWKSKKFKGLPGVLWVLLDSYIDVKNKDYRGDKYLNGETIPCTYPTHQPKQRGPSKCESRRYER</sequence>
<dbReference type="EMBL" id="CM045760">
    <property type="protein sequence ID" value="KAI8025461.1"/>
    <property type="molecule type" value="Genomic_DNA"/>
</dbReference>
<dbReference type="Proteomes" id="UP001060215">
    <property type="component" value="Chromosome 3"/>
</dbReference>
<gene>
    <name evidence="1" type="ORF">LOK49_LG02G01791</name>
</gene>
<comment type="caution">
    <text evidence="1">The sequence shown here is derived from an EMBL/GenBank/DDBJ whole genome shotgun (WGS) entry which is preliminary data.</text>
</comment>
<organism evidence="1 2">
    <name type="scientific">Camellia lanceoleosa</name>
    <dbReference type="NCBI Taxonomy" id="1840588"/>
    <lineage>
        <taxon>Eukaryota</taxon>
        <taxon>Viridiplantae</taxon>
        <taxon>Streptophyta</taxon>
        <taxon>Embryophyta</taxon>
        <taxon>Tracheophyta</taxon>
        <taxon>Spermatophyta</taxon>
        <taxon>Magnoliopsida</taxon>
        <taxon>eudicotyledons</taxon>
        <taxon>Gunneridae</taxon>
        <taxon>Pentapetalae</taxon>
        <taxon>asterids</taxon>
        <taxon>Ericales</taxon>
        <taxon>Theaceae</taxon>
        <taxon>Camellia</taxon>
    </lineage>
</organism>
<name>A0ACC0INN3_9ERIC</name>
<keyword evidence="2" id="KW-1185">Reference proteome</keyword>
<evidence type="ECO:0000313" key="1">
    <source>
        <dbReference type="EMBL" id="KAI8025461.1"/>
    </source>
</evidence>
<proteinExistence type="predicted"/>
<reference evidence="1 2" key="1">
    <citation type="journal article" date="2022" name="Plant J.">
        <title>Chromosome-level genome of Camellia lanceoleosa provides a valuable resource for understanding genome evolution and self-incompatibility.</title>
        <authorList>
            <person name="Gong W."/>
            <person name="Xiao S."/>
            <person name="Wang L."/>
            <person name="Liao Z."/>
            <person name="Chang Y."/>
            <person name="Mo W."/>
            <person name="Hu G."/>
            <person name="Li W."/>
            <person name="Zhao G."/>
            <person name="Zhu H."/>
            <person name="Hu X."/>
            <person name="Ji K."/>
            <person name="Xiang X."/>
            <person name="Song Q."/>
            <person name="Yuan D."/>
            <person name="Jin S."/>
            <person name="Zhang L."/>
        </authorList>
    </citation>
    <scope>NUCLEOTIDE SEQUENCE [LARGE SCALE GENOMIC DNA]</scope>
    <source>
        <strain evidence="1">SQ_2022a</strain>
    </source>
</reference>
<evidence type="ECO:0000313" key="2">
    <source>
        <dbReference type="Proteomes" id="UP001060215"/>
    </source>
</evidence>
<protein>
    <submittedName>
        <fullName evidence="1">Uncharacterized protein</fullName>
    </submittedName>
</protein>